<name>A0A1S3YHD6_TOBAC</name>
<dbReference type="PANTHER" id="PTHR47584:SF19">
    <property type="entry name" value="L10-INTERACTING MYB DOMAIN-CONTAINING PROTEIN-LIKE"/>
    <property type="match status" value="1"/>
</dbReference>
<dbReference type="InterPro" id="IPR024752">
    <property type="entry name" value="Myb/SANT-like_dom"/>
</dbReference>
<dbReference type="KEGG" id="nta:107776064"/>
<dbReference type="InterPro" id="IPR045026">
    <property type="entry name" value="LIMYB"/>
</dbReference>
<evidence type="ECO:0000259" key="1">
    <source>
        <dbReference type="Pfam" id="PF12776"/>
    </source>
</evidence>
<sequence length="224" mass="25810">MLIIPEAGFEISDENFVTLPLPVNRKRKRINKPRGSIDKPRGAAADKWTDDETSILINVLHDDARKHGFSGSTLSGPRWTEINDEFLMKIRNVDRFDDEQIKSKVGRLKRETKTFKELLNSCSGYGWDPITNTVTCPSDTWANHVNQKKEKNVYISKYRYQGLKDFDLLDEIFGNSFATENHVMYSTNPNFSGIWFVIMIMNVIDEGSVYTRYQVCLFGTVGYF</sequence>
<proteinExistence type="predicted"/>
<feature type="domain" description="Myb/SANT-like" evidence="1">
    <location>
        <begin position="47"/>
        <end position="144"/>
    </location>
</feature>
<dbReference type="RefSeq" id="XP_016451357.1">
    <property type="nucleotide sequence ID" value="XM_016595871.1"/>
</dbReference>
<accession>A0A1S3YHD6</accession>
<evidence type="ECO:0000313" key="2">
    <source>
        <dbReference type="RefSeq" id="XP_016451357.1"/>
    </source>
</evidence>
<reference evidence="2" key="1">
    <citation type="submission" date="2025-08" db="UniProtKB">
        <authorList>
            <consortium name="RefSeq"/>
        </authorList>
    </citation>
    <scope>IDENTIFICATION</scope>
</reference>
<protein>
    <submittedName>
        <fullName evidence="2">Uncharacterized protein isoform X1</fullName>
    </submittedName>
</protein>
<dbReference type="AlphaFoldDB" id="A0A1S3YHD6"/>
<dbReference type="Pfam" id="PF12776">
    <property type="entry name" value="Myb_DNA-bind_3"/>
    <property type="match status" value="1"/>
</dbReference>
<dbReference type="PANTHER" id="PTHR47584">
    <property type="match status" value="1"/>
</dbReference>
<dbReference type="OrthoDB" id="1304045at2759"/>
<gene>
    <name evidence="2" type="primary">LOC107776064</name>
</gene>
<organism evidence="2">
    <name type="scientific">Nicotiana tabacum</name>
    <name type="common">Common tobacco</name>
    <dbReference type="NCBI Taxonomy" id="4097"/>
    <lineage>
        <taxon>Eukaryota</taxon>
        <taxon>Viridiplantae</taxon>
        <taxon>Streptophyta</taxon>
        <taxon>Embryophyta</taxon>
        <taxon>Tracheophyta</taxon>
        <taxon>Spermatophyta</taxon>
        <taxon>Magnoliopsida</taxon>
        <taxon>eudicotyledons</taxon>
        <taxon>Gunneridae</taxon>
        <taxon>Pentapetalae</taxon>
        <taxon>asterids</taxon>
        <taxon>lamiids</taxon>
        <taxon>Solanales</taxon>
        <taxon>Solanaceae</taxon>
        <taxon>Nicotianoideae</taxon>
        <taxon>Nicotianeae</taxon>
        <taxon>Nicotiana</taxon>
    </lineage>
</organism>
<dbReference type="PaxDb" id="4097-A0A1S3YHD6"/>